<dbReference type="Gene3D" id="3.30.379.10">
    <property type="entry name" value="Chitobiase/beta-hexosaminidase domain 2-like"/>
    <property type="match status" value="1"/>
</dbReference>
<dbReference type="GO" id="GO:0030203">
    <property type="term" value="P:glycosaminoglycan metabolic process"/>
    <property type="evidence" value="ECO:0007669"/>
    <property type="project" value="TreeGrafter"/>
</dbReference>
<dbReference type="Proteomes" id="UP000190897">
    <property type="component" value="Unassembled WGS sequence"/>
</dbReference>
<dbReference type="InterPro" id="IPR025705">
    <property type="entry name" value="Beta_hexosaminidase_sua/sub"/>
</dbReference>
<feature type="domain" description="Beta-hexosaminidase bacterial type N-terminal" evidence="8">
    <location>
        <begin position="74"/>
        <end position="211"/>
    </location>
</feature>
<proteinExistence type="inferred from homology"/>
<gene>
    <name evidence="9" type="ORF">SAMN05660293_01585</name>
</gene>
<evidence type="ECO:0000313" key="9">
    <source>
        <dbReference type="EMBL" id="SKB70484.1"/>
    </source>
</evidence>
<reference evidence="10" key="1">
    <citation type="submission" date="2017-02" db="EMBL/GenBank/DDBJ databases">
        <authorList>
            <person name="Varghese N."/>
            <person name="Submissions S."/>
        </authorList>
    </citation>
    <scope>NUCLEOTIDE SEQUENCE [LARGE SCALE GENOMIC DNA]</scope>
    <source>
        <strain evidence="10">DSM 22270</strain>
    </source>
</reference>
<dbReference type="PANTHER" id="PTHR22600:SF57">
    <property type="entry name" value="BETA-N-ACETYLHEXOSAMINIDASE"/>
    <property type="match status" value="1"/>
</dbReference>
<dbReference type="InterPro" id="IPR029018">
    <property type="entry name" value="Hex-like_dom2"/>
</dbReference>
<dbReference type="Pfam" id="PF02838">
    <property type="entry name" value="Glyco_hydro_20b"/>
    <property type="match status" value="1"/>
</dbReference>
<dbReference type="EMBL" id="FUZA01000002">
    <property type="protein sequence ID" value="SKB70484.1"/>
    <property type="molecule type" value="Genomic_DNA"/>
</dbReference>
<dbReference type="GO" id="GO:0004563">
    <property type="term" value="F:beta-N-acetylhexosaminidase activity"/>
    <property type="evidence" value="ECO:0007669"/>
    <property type="project" value="UniProtKB-EC"/>
</dbReference>
<dbReference type="InterPro" id="IPR015882">
    <property type="entry name" value="HEX_bac_N"/>
</dbReference>
<dbReference type="InterPro" id="IPR015883">
    <property type="entry name" value="Glyco_hydro_20_cat"/>
</dbReference>
<evidence type="ECO:0000256" key="1">
    <source>
        <dbReference type="ARBA" id="ARBA00001231"/>
    </source>
</evidence>
<evidence type="ECO:0000259" key="7">
    <source>
        <dbReference type="Pfam" id="PF00728"/>
    </source>
</evidence>
<protein>
    <recommendedName>
        <fullName evidence="3">beta-N-acetylhexosaminidase</fullName>
        <ecNumber evidence="3">3.2.1.52</ecNumber>
    </recommendedName>
</protein>
<dbReference type="STRING" id="651661.SAMN05660293_01585"/>
<dbReference type="InterPro" id="IPR017853">
    <property type="entry name" value="GH"/>
</dbReference>
<sequence>MNNLTCFQKVQTFITQLQVTDWWLRSCNPHLYRIKFLSRNLFLACCLSLALSQTNAQTKTSQPTILKKINPSSALLPLPQQLELTEKLFTISKNWKIVADPTLAKEQTTKTLQEGLKEAGLSLSVTAGSAAGTSPAIRLVIQKGSVEIGASVDTNRTALARQAYRLNLKPEGITITANASQGLYYGVQTFLQLLRSQAPKMRVPEGEITDWPNVDVRMIYWDDAHHLEKMSALKRIIKQASTYKINAFSIKLEGHFNYKSAPAIVEPFALSPAEYQEIADFANAHFVDLVPFLDAPAHVSFILKHPEYRKLRLIDDINYQFSVTDPETFKLLDAMFSELINASKGSKYIILSNDEAYYTGKAPSEKAMADSLGGNGRLLAWFIKKLADRLHEQGRTVLFWGEFPLRKEDITALPSHIVNGVYNNAIAAEYKKHGIRQFVYTATQGAEPIFPNYYPLHTKTAVMADGSDRSSGRVADMMKEINTAFTENLSSFAGVVIAGWADAGLHPETFWLGYATATAAGWNSKNLTPADASARFMNAFYGPAQKDMDSVYHILSEQAEFHTESWDWIASPWRPMIKGNSDSLFLQPERDQTLPLLPVPANGSLAITNKTYPVNHERLATAQSMLPRNANARKLIQENKSRAGSQLYNLEVLESVAAICGQNLRMLVALNKVTDLLQQASAASNPVQAIKKLDAAMEMVSKLKTQRDSTLALVTKTWYKEWQPLVMEANGRKFLHQVDDIKDHQPVRTTDLSYLIYRELHYPLDQWWNDVKKVRNDYAQQHQLPLINKQLNWEQYK</sequence>
<organism evidence="9 10">
    <name type="scientific">Dyadobacter psychrophilus</name>
    <dbReference type="NCBI Taxonomy" id="651661"/>
    <lineage>
        <taxon>Bacteria</taxon>
        <taxon>Pseudomonadati</taxon>
        <taxon>Bacteroidota</taxon>
        <taxon>Cytophagia</taxon>
        <taxon>Cytophagales</taxon>
        <taxon>Spirosomataceae</taxon>
        <taxon>Dyadobacter</taxon>
    </lineage>
</organism>
<accession>A0A1T5DFJ6</accession>
<dbReference type="EC" id="3.2.1.52" evidence="3"/>
<dbReference type="GO" id="GO:0005975">
    <property type="term" value="P:carbohydrate metabolic process"/>
    <property type="evidence" value="ECO:0007669"/>
    <property type="project" value="InterPro"/>
</dbReference>
<dbReference type="SUPFAM" id="SSF51445">
    <property type="entry name" value="(Trans)glycosidases"/>
    <property type="match status" value="1"/>
</dbReference>
<keyword evidence="4 9" id="KW-0378">Hydrolase</keyword>
<dbReference type="Gene3D" id="3.20.20.80">
    <property type="entry name" value="Glycosidases"/>
    <property type="match status" value="1"/>
</dbReference>
<dbReference type="PRINTS" id="PR00738">
    <property type="entry name" value="GLHYDRLASE20"/>
</dbReference>
<feature type="domain" description="Glycoside hydrolase family 20 catalytic" evidence="7">
    <location>
        <begin position="219"/>
        <end position="418"/>
    </location>
</feature>
<evidence type="ECO:0000259" key="8">
    <source>
        <dbReference type="Pfam" id="PF02838"/>
    </source>
</evidence>
<dbReference type="PANTHER" id="PTHR22600">
    <property type="entry name" value="BETA-HEXOSAMINIDASE"/>
    <property type="match status" value="1"/>
</dbReference>
<comment type="similarity">
    <text evidence="2">Belongs to the glycosyl hydrolase 20 family.</text>
</comment>
<evidence type="ECO:0000256" key="4">
    <source>
        <dbReference type="ARBA" id="ARBA00022801"/>
    </source>
</evidence>
<evidence type="ECO:0000256" key="2">
    <source>
        <dbReference type="ARBA" id="ARBA00006285"/>
    </source>
</evidence>
<evidence type="ECO:0000313" key="10">
    <source>
        <dbReference type="Proteomes" id="UP000190897"/>
    </source>
</evidence>
<dbReference type="RefSeq" id="WP_229208330.1">
    <property type="nucleotide sequence ID" value="NZ_FUZA01000002.1"/>
</dbReference>
<dbReference type="SUPFAM" id="SSF55545">
    <property type="entry name" value="beta-N-acetylhexosaminidase-like domain"/>
    <property type="match status" value="1"/>
</dbReference>
<name>A0A1T5DFJ6_9BACT</name>
<keyword evidence="10" id="KW-1185">Reference proteome</keyword>
<dbReference type="AlphaFoldDB" id="A0A1T5DFJ6"/>
<feature type="active site" description="Proton donor" evidence="6">
    <location>
        <position position="355"/>
    </location>
</feature>
<evidence type="ECO:0000256" key="5">
    <source>
        <dbReference type="ARBA" id="ARBA00023295"/>
    </source>
</evidence>
<evidence type="ECO:0000256" key="3">
    <source>
        <dbReference type="ARBA" id="ARBA00012663"/>
    </source>
</evidence>
<keyword evidence="5" id="KW-0326">Glycosidase</keyword>
<dbReference type="GO" id="GO:0016020">
    <property type="term" value="C:membrane"/>
    <property type="evidence" value="ECO:0007669"/>
    <property type="project" value="TreeGrafter"/>
</dbReference>
<evidence type="ECO:0000256" key="6">
    <source>
        <dbReference type="PIRSR" id="PIRSR625705-1"/>
    </source>
</evidence>
<dbReference type="Pfam" id="PF00728">
    <property type="entry name" value="Glyco_hydro_20"/>
    <property type="match status" value="1"/>
</dbReference>
<comment type="catalytic activity">
    <reaction evidence="1">
        <text>Hydrolysis of terminal non-reducing N-acetyl-D-hexosamine residues in N-acetyl-beta-D-hexosaminides.</text>
        <dbReference type="EC" id="3.2.1.52"/>
    </reaction>
</comment>